<evidence type="ECO:0000256" key="1">
    <source>
        <dbReference type="SAM" id="MobiDB-lite"/>
    </source>
</evidence>
<dbReference type="OrthoDB" id="2797886at2759"/>
<reference evidence="2" key="1">
    <citation type="submission" date="2021-02" db="EMBL/GenBank/DDBJ databases">
        <authorList>
            <person name="Nieuwenhuis M."/>
            <person name="Van De Peppel L.J.J."/>
        </authorList>
    </citation>
    <scope>NUCLEOTIDE SEQUENCE</scope>
    <source>
        <strain evidence="2">D49</strain>
    </source>
</reference>
<protein>
    <submittedName>
        <fullName evidence="2">Uncharacterized protein</fullName>
    </submittedName>
</protein>
<feature type="compositionally biased region" description="Polar residues" evidence="1">
    <location>
        <begin position="61"/>
        <end position="75"/>
    </location>
</feature>
<dbReference type="EMBL" id="JABCKI010000125">
    <property type="protein sequence ID" value="KAG5652460.1"/>
    <property type="molecule type" value="Genomic_DNA"/>
</dbReference>
<comment type="caution">
    <text evidence="2">The sequence shown here is derived from an EMBL/GenBank/DDBJ whole genome shotgun (WGS) entry which is preliminary data.</text>
</comment>
<sequence>MSDGELPPPPYIEQEFDRKVSEALVLSSQAYENHIFADQDQWEEWSEAAFTAAEARANGQTAEFSGAGSSSQVIATPSRDGSYASASHQAPLTVQPLKIHKRGKSGGSPAMTLPKPRPNWMDQAEFGQSSVSPSAWVTEPQPLARHTQNWNAAQAPHQIIPDGDEDEDEDHSAPPPPFAAMGPPIDGIVRLEYHPESTPPSPLASSTPDHLMGSRTGPIPSFALLPRPARSEYHPESPPPLATTAPTQVPPQPPPASLPSGETRQQQFINPRFRLPRQSLPIPPCHVNYRPEQRPMSTASPFQHPGRSVSPSVDPPRSPNPPQQSAYALPAAPIHNPRVAFNAACSNRTQLFAPYQPSPQSFDPSAFYK</sequence>
<reference evidence="2" key="2">
    <citation type="submission" date="2021-10" db="EMBL/GenBank/DDBJ databases">
        <title>Phylogenomics reveals ancestral predisposition of the termite-cultivated fungus Termitomyces towards a domesticated lifestyle.</title>
        <authorList>
            <person name="Auxier B."/>
            <person name="Grum-Grzhimaylo A."/>
            <person name="Cardenas M.E."/>
            <person name="Lodge J.D."/>
            <person name="Laessoe T."/>
            <person name="Pedersen O."/>
            <person name="Smith M.E."/>
            <person name="Kuyper T.W."/>
            <person name="Franco-Molano E.A."/>
            <person name="Baroni T.J."/>
            <person name="Aanen D.K."/>
        </authorList>
    </citation>
    <scope>NUCLEOTIDE SEQUENCE</scope>
    <source>
        <strain evidence="2">D49</strain>
    </source>
</reference>
<evidence type="ECO:0000313" key="3">
    <source>
        <dbReference type="Proteomes" id="UP000717328"/>
    </source>
</evidence>
<dbReference type="Proteomes" id="UP000717328">
    <property type="component" value="Unassembled WGS sequence"/>
</dbReference>
<keyword evidence="3" id="KW-1185">Reference proteome</keyword>
<feature type="compositionally biased region" description="Pro residues" evidence="1">
    <location>
        <begin position="248"/>
        <end position="257"/>
    </location>
</feature>
<gene>
    <name evidence="2" type="ORF">H0H81_004956</name>
</gene>
<name>A0A9P7GNE3_9AGAR</name>
<feature type="region of interest" description="Disordered" evidence="1">
    <location>
        <begin position="150"/>
        <end position="331"/>
    </location>
</feature>
<dbReference type="AlphaFoldDB" id="A0A9P7GNE3"/>
<feature type="region of interest" description="Disordered" evidence="1">
    <location>
        <begin position="61"/>
        <end position="91"/>
    </location>
</feature>
<evidence type="ECO:0000313" key="2">
    <source>
        <dbReference type="EMBL" id="KAG5652460.1"/>
    </source>
</evidence>
<proteinExistence type="predicted"/>
<accession>A0A9P7GNE3</accession>
<organism evidence="2 3">
    <name type="scientific">Sphagnurus paluster</name>
    <dbReference type="NCBI Taxonomy" id="117069"/>
    <lineage>
        <taxon>Eukaryota</taxon>
        <taxon>Fungi</taxon>
        <taxon>Dikarya</taxon>
        <taxon>Basidiomycota</taxon>
        <taxon>Agaricomycotina</taxon>
        <taxon>Agaricomycetes</taxon>
        <taxon>Agaricomycetidae</taxon>
        <taxon>Agaricales</taxon>
        <taxon>Tricholomatineae</taxon>
        <taxon>Lyophyllaceae</taxon>
        <taxon>Sphagnurus</taxon>
    </lineage>
</organism>
<feature type="compositionally biased region" description="Pro residues" evidence="1">
    <location>
        <begin position="313"/>
        <end position="322"/>
    </location>
</feature>